<dbReference type="AlphaFoldDB" id="A0A8S1X0Q7"/>
<gene>
    <name evidence="1" type="ORF">PPENT_87.1.T1070021</name>
</gene>
<reference evidence="1" key="1">
    <citation type="submission" date="2021-01" db="EMBL/GenBank/DDBJ databases">
        <authorList>
            <consortium name="Genoscope - CEA"/>
            <person name="William W."/>
        </authorList>
    </citation>
    <scope>NUCLEOTIDE SEQUENCE</scope>
</reference>
<evidence type="ECO:0000313" key="1">
    <source>
        <dbReference type="EMBL" id="CAD8194507.1"/>
    </source>
</evidence>
<organism evidence="1 2">
    <name type="scientific">Paramecium pentaurelia</name>
    <dbReference type="NCBI Taxonomy" id="43138"/>
    <lineage>
        <taxon>Eukaryota</taxon>
        <taxon>Sar</taxon>
        <taxon>Alveolata</taxon>
        <taxon>Ciliophora</taxon>
        <taxon>Intramacronucleata</taxon>
        <taxon>Oligohymenophorea</taxon>
        <taxon>Peniculida</taxon>
        <taxon>Parameciidae</taxon>
        <taxon>Paramecium</taxon>
    </lineage>
</organism>
<proteinExistence type="predicted"/>
<evidence type="ECO:0000313" key="2">
    <source>
        <dbReference type="Proteomes" id="UP000689195"/>
    </source>
</evidence>
<name>A0A8S1X0Q7_9CILI</name>
<accession>A0A8S1X0Q7</accession>
<sequence>MTQLDLQQTNKNSRERNVLKTKHVLSIHSTRAQGNGRYMARFIQPKRTLVKSYGGFQYPRHQFITPTTDFIVQKFDDLVSWTLSHPVSSIFLKRLTCFETLIIHSTWIPLLRVAFNELPFLSIFEQVQFLESSLLFNIDYLYFDKVFDGMPLFFQDSKKINLPTLKWGNFHPMKYQILSNLIHLEVKIYMLNIK</sequence>
<dbReference type="EMBL" id="CAJJDO010000107">
    <property type="protein sequence ID" value="CAD8194507.1"/>
    <property type="molecule type" value="Genomic_DNA"/>
</dbReference>
<dbReference type="Proteomes" id="UP000689195">
    <property type="component" value="Unassembled WGS sequence"/>
</dbReference>
<protein>
    <submittedName>
        <fullName evidence="1">Uncharacterized protein</fullName>
    </submittedName>
</protein>
<comment type="caution">
    <text evidence="1">The sequence shown here is derived from an EMBL/GenBank/DDBJ whole genome shotgun (WGS) entry which is preliminary data.</text>
</comment>
<keyword evidence="2" id="KW-1185">Reference proteome</keyword>